<dbReference type="InterPro" id="IPR008928">
    <property type="entry name" value="6-hairpin_glycosidase_sf"/>
</dbReference>
<dbReference type="PANTHER" id="PTHR33886">
    <property type="entry name" value="UNSATURATED RHAMNOGALACTURONAN HYDROLASE (EUROFUNG)"/>
    <property type="match status" value="1"/>
</dbReference>
<sequence length="381" mass="43076">MLQDYFETYVRDYEYYKGGAWCYEDGCLYRGLIALYEATGQRSWLDHLIRLVSGQIDAQGRLVGYEIDEFNIDNILPGRALVFLHRLTGERRWLDAAAPLARQLETHPRTGSDVYWHKLRYPHQIWLDGLYMALPFKVEYARAASEPQMVEEALRQFTTALDLTYDRQAELYRHGYDEARQQAWADAESGLSPAHWARSIGWLAMAFVDIIENLPAGATRRELNDRATALASRIIALRTADHRWLQVIDRPDEAQNYPESSATAMFSYFLQKLARLGGPAGVSEAGRASLQSLVGHEMRQDADGRLRLHNICCVAGLGGFNGRYRDGTVGYYLSEEIRADDIKGVGPMMMAYAETLLDTQSMMSQSAQPEGRAELSAAAKQ</sequence>
<dbReference type="KEGG" id="ngg:RG540_PA03280"/>
<feature type="region of interest" description="Disordered" evidence="2">
    <location>
        <begin position="362"/>
        <end position="381"/>
    </location>
</feature>
<protein>
    <submittedName>
        <fullName evidence="3">Glycosyl hydrolase, family 88</fullName>
    </submittedName>
</protein>
<dbReference type="eggNOG" id="COG4225">
    <property type="taxonomic scope" value="Bacteria"/>
</dbReference>
<dbReference type="OrthoDB" id="6381507at2"/>
<keyword evidence="4" id="KW-1185">Reference proteome</keyword>
<accession>A0A068SYV3</accession>
<evidence type="ECO:0000313" key="3">
    <source>
        <dbReference type="EMBL" id="CDN51006.1"/>
    </source>
</evidence>
<dbReference type="Gene3D" id="1.50.10.10">
    <property type="match status" value="1"/>
</dbReference>
<dbReference type="Proteomes" id="UP000028181">
    <property type="component" value="Plasmid pHAMBI540a"/>
</dbReference>
<organism evidence="3 4">
    <name type="scientific">Neorhizobium galegae bv. orientalis str. HAMBI 540</name>
    <dbReference type="NCBI Taxonomy" id="1028800"/>
    <lineage>
        <taxon>Bacteria</taxon>
        <taxon>Pseudomonadati</taxon>
        <taxon>Pseudomonadota</taxon>
        <taxon>Alphaproteobacteria</taxon>
        <taxon>Hyphomicrobiales</taxon>
        <taxon>Rhizobiaceae</taxon>
        <taxon>Rhizobium/Agrobacterium group</taxon>
        <taxon>Neorhizobium</taxon>
    </lineage>
</organism>
<dbReference type="SUPFAM" id="SSF48208">
    <property type="entry name" value="Six-hairpin glycosidases"/>
    <property type="match status" value="1"/>
</dbReference>
<dbReference type="RefSeq" id="WP_041364241.1">
    <property type="nucleotide sequence ID" value="NZ_HG938354.1"/>
</dbReference>
<name>A0A068SYV3_NEOGA</name>
<dbReference type="EMBL" id="HG938354">
    <property type="protein sequence ID" value="CDN51006.1"/>
    <property type="molecule type" value="Genomic_DNA"/>
</dbReference>
<dbReference type="InterPro" id="IPR010905">
    <property type="entry name" value="Glyco_hydro_88"/>
</dbReference>
<dbReference type="GO" id="GO:0005975">
    <property type="term" value="P:carbohydrate metabolic process"/>
    <property type="evidence" value="ECO:0007669"/>
    <property type="project" value="InterPro"/>
</dbReference>
<dbReference type="Pfam" id="PF07470">
    <property type="entry name" value="Glyco_hydro_88"/>
    <property type="match status" value="1"/>
</dbReference>
<dbReference type="GeneID" id="24260499"/>
<dbReference type="PATRIC" id="fig|1028800.3.peg.4941"/>
<dbReference type="InterPro" id="IPR012341">
    <property type="entry name" value="6hp_glycosidase-like_sf"/>
</dbReference>
<dbReference type="HOGENOM" id="CLU_038720_1_0_5"/>
<gene>
    <name evidence="3" type="ORF">RG540_PA03280</name>
</gene>
<proteinExistence type="predicted"/>
<evidence type="ECO:0000256" key="1">
    <source>
        <dbReference type="ARBA" id="ARBA00022801"/>
    </source>
</evidence>
<evidence type="ECO:0000313" key="4">
    <source>
        <dbReference type="Proteomes" id="UP000028181"/>
    </source>
</evidence>
<dbReference type="PANTHER" id="PTHR33886:SF8">
    <property type="entry name" value="UNSATURATED RHAMNOGALACTURONAN HYDROLASE (EUROFUNG)"/>
    <property type="match status" value="1"/>
</dbReference>
<keyword evidence="1 3" id="KW-0378">Hydrolase</keyword>
<dbReference type="GO" id="GO:0016787">
    <property type="term" value="F:hydrolase activity"/>
    <property type="evidence" value="ECO:0007669"/>
    <property type="project" value="UniProtKB-KW"/>
</dbReference>
<reference evidence="4" key="1">
    <citation type="journal article" date="2014" name="BMC Genomics">
        <title>Genome sequencing of two Neorhizobium galegae strains reveals a noeT gene responsible for the unusual acetylation of the nodulation factors.</title>
        <authorList>
            <person name="Osterman J."/>
            <person name="Marsh J."/>
            <person name="Laine P.K."/>
            <person name="Zeng Z."/>
            <person name="Alatalo E."/>
            <person name="Sullivan J.T."/>
            <person name="Young J.P."/>
            <person name="Thomas-Oates J."/>
            <person name="Paulin L."/>
            <person name="Lindstrom K."/>
        </authorList>
    </citation>
    <scope>NUCLEOTIDE SEQUENCE [LARGE SCALE GENOMIC DNA]</scope>
    <source>
        <strain evidence="4">HAMBI 540</strain>
    </source>
</reference>
<geneLocation type="plasmid" evidence="4">
    <name>II</name>
</geneLocation>
<dbReference type="AlphaFoldDB" id="A0A068SYV3"/>
<keyword evidence="3" id="KW-0614">Plasmid</keyword>
<evidence type="ECO:0000256" key="2">
    <source>
        <dbReference type="SAM" id="MobiDB-lite"/>
    </source>
</evidence>
<dbReference type="InterPro" id="IPR052043">
    <property type="entry name" value="PolySaccharide_Degr_Enz"/>
</dbReference>